<dbReference type="GO" id="GO:0005524">
    <property type="term" value="F:ATP binding"/>
    <property type="evidence" value="ECO:0007669"/>
    <property type="project" value="UniProtKB-UniRule"/>
</dbReference>
<dbReference type="FunFam" id="3.65.10.10:FF:000007">
    <property type="entry name" value="Pentafunctional AROM polypeptide"/>
    <property type="match status" value="1"/>
</dbReference>
<dbReference type="Pfam" id="PF01487">
    <property type="entry name" value="DHquinase_I"/>
    <property type="match status" value="1"/>
</dbReference>
<dbReference type="SUPFAM" id="SSF51569">
    <property type="entry name" value="Aldolase"/>
    <property type="match status" value="1"/>
</dbReference>
<dbReference type="SUPFAM" id="SSF52540">
    <property type="entry name" value="P-loop containing nucleoside triphosphate hydrolases"/>
    <property type="match status" value="1"/>
</dbReference>
<dbReference type="PROSITE" id="PS00104">
    <property type="entry name" value="EPSP_SYNTHASE_1"/>
    <property type="match status" value="1"/>
</dbReference>
<feature type="domain" description="3-dehydroquinate synthase N-terminal" evidence="27">
    <location>
        <begin position="84"/>
        <end position="196"/>
    </location>
</feature>
<evidence type="ECO:0000256" key="18">
    <source>
        <dbReference type="ARBA" id="ARBA00023239"/>
    </source>
</evidence>
<dbReference type="Gene3D" id="3.20.20.70">
    <property type="entry name" value="Aldolase class I"/>
    <property type="match status" value="1"/>
</dbReference>
<dbReference type="InterPro" id="IPR036291">
    <property type="entry name" value="NAD(P)-bd_dom_sf"/>
</dbReference>
<comment type="pathway">
    <text evidence="23 24">Metabolic intermediate biosynthesis; chorismate biosynthesis; chorismate from D-erythrose 4-phosphate and phosphoenolpyruvate: step 4/7.</text>
</comment>
<dbReference type="PANTHER" id="PTHR21090:SF5">
    <property type="entry name" value="PENTAFUNCTIONAL AROM POLYPEPTIDE"/>
    <property type="match status" value="1"/>
</dbReference>
<dbReference type="FunFam" id="3.40.50.1970:FF:000007">
    <property type="entry name" value="Pentafunctional AROM polypeptide"/>
    <property type="match status" value="1"/>
</dbReference>
<comment type="pathway">
    <text evidence="23 24">Metabolic intermediate biosynthesis; chorismate biosynthesis; chorismate from D-erythrose 4-phosphate and phosphoenolpyruvate: step 3/7.</text>
</comment>
<dbReference type="GO" id="GO:0003855">
    <property type="term" value="F:3-dehydroquinate dehydratase activity"/>
    <property type="evidence" value="ECO:0007669"/>
    <property type="project" value="UniProtKB-UniRule"/>
</dbReference>
<dbReference type="PROSITE" id="PS00885">
    <property type="entry name" value="EPSP_SYNTHASE_2"/>
    <property type="match status" value="1"/>
</dbReference>
<dbReference type="InterPro" id="IPR006264">
    <property type="entry name" value="EPSP_synthase"/>
</dbReference>
<comment type="similarity">
    <text evidence="23 24">In the 4th section; belongs to the type-I 3-dehydroquinase family.</text>
</comment>
<dbReference type="EMBL" id="LN483166">
    <property type="protein sequence ID" value="CED84659.1"/>
    <property type="molecule type" value="Genomic_DNA"/>
</dbReference>
<feature type="binding site" evidence="23">
    <location>
        <position position="168"/>
    </location>
    <ligand>
        <name>NAD(+)</name>
        <dbReference type="ChEBI" id="CHEBI:57540"/>
    </ligand>
</feature>
<dbReference type="InterPro" id="IPR036968">
    <property type="entry name" value="Enolpyruvate_Tfrase_sf"/>
</dbReference>
<dbReference type="NCBIfam" id="TIGR01356">
    <property type="entry name" value="aroA"/>
    <property type="match status" value="1"/>
</dbReference>
<dbReference type="PANTHER" id="PTHR21090">
    <property type="entry name" value="AROM/DEHYDROQUINATE SYNTHASE"/>
    <property type="match status" value="1"/>
</dbReference>
<keyword evidence="18 23" id="KW-0456">Lyase</keyword>
<dbReference type="PROSITE" id="PS01028">
    <property type="entry name" value="DEHYDROQUINASE_I"/>
    <property type="match status" value="1"/>
</dbReference>
<dbReference type="InterPro" id="IPR046346">
    <property type="entry name" value="Aminoacid_DH-like_N_sf"/>
</dbReference>
<comment type="subcellular location">
    <subcellularLocation>
        <location evidence="1 23 24">Cytoplasm</location>
    </subcellularLocation>
</comment>
<dbReference type="NCBIfam" id="TIGR01357">
    <property type="entry name" value="aroB"/>
    <property type="match status" value="1"/>
</dbReference>
<dbReference type="InterPro" id="IPR027417">
    <property type="entry name" value="P-loop_NTPase"/>
</dbReference>
<dbReference type="PRINTS" id="PR01100">
    <property type="entry name" value="SHIKIMTKNASE"/>
</dbReference>
<feature type="active site" description="Proton acceptor; for 3-dehydroquinate synthase activity" evidence="23">
    <location>
        <position position="288"/>
    </location>
</feature>
<dbReference type="Pfam" id="PF24621">
    <property type="entry name" value="DHQS_C"/>
    <property type="match status" value="1"/>
</dbReference>
<dbReference type="Pfam" id="PF01761">
    <property type="entry name" value="DHQ_synthase"/>
    <property type="match status" value="1"/>
</dbReference>
<evidence type="ECO:0000256" key="3">
    <source>
        <dbReference type="ARBA" id="ARBA00004842"/>
    </source>
</evidence>
<dbReference type="SUPFAM" id="SSF51735">
    <property type="entry name" value="NAD(P)-binding Rossmann-fold domains"/>
    <property type="match status" value="1"/>
</dbReference>
<evidence type="ECO:0000256" key="5">
    <source>
        <dbReference type="ARBA" id="ARBA00009349"/>
    </source>
</evidence>
<dbReference type="Gene3D" id="3.40.50.300">
    <property type="entry name" value="P-loop containing nucleotide triphosphate hydrolases"/>
    <property type="match status" value="1"/>
</dbReference>
<comment type="similarity">
    <text evidence="5">In the N-terminal section; belongs to the shikimate kinase family.</text>
</comment>
<feature type="binding site" evidence="23">
    <location>
        <begin position="277"/>
        <end position="281"/>
    </location>
    <ligand>
        <name>7-phospho-2-dehydro-3-deoxy-D-arabino-heptonate</name>
        <dbReference type="ChEBI" id="CHEBI:58394"/>
    </ligand>
</feature>
<dbReference type="Gene3D" id="3.65.10.10">
    <property type="entry name" value="Enolpyruvate transferase domain"/>
    <property type="match status" value="2"/>
</dbReference>
<keyword evidence="17 23" id="KW-0057">Aromatic amino acid biosynthesis</keyword>
<dbReference type="SUPFAM" id="SSF55205">
    <property type="entry name" value="EPT/RTPC-like"/>
    <property type="match status" value="1"/>
</dbReference>
<evidence type="ECO:0000313" key="30">
    <source>
        <dbReference type="EMBL" id="CED84659.1"/>
    </source>
</evidence>
<dbReference type="CDD" id="cd00464">
    <property type="entry name" value="SK"/>
    <property type="match status" value="1"/>
</dbReference>
<keyword evidence="12 23" id="KW-0418">Kinase</keyword>
<dbReference type="InterPro" id="IPR001986">
    <property type="entry name" value="Enolpyruvate_Tfrase_dom"/>
</dbReference>
<dbReference type="InterPro" id="IPR010110">
    <property type="entry name" value="Shikimate_DH_AroM-type"/>
</dbReference>
<comment type="similarity">
    <text evidence="23 24">In the 3rd section; belongs to the shikimate kinase family.</text>
</comment>
<feature type="active site" description="Schiff-base intermediate with substrate; for 3-dehydroquinate dehydratase activity" evidence="23">
    <location>
        <position position="1251"/>
    </location>
</feature>
<dbReference type="InterPro" id="IPR016037">
    <property type="entry name" value="DHQ_synth_AroB"/>
</dbReference>
<dbReference type="GO" id="GO:0009423">
    <property type="term" value="P:chorismate biosynthetic process"/>
    <property type="evidence" value="ECO:0007669"/>
    <property type="project" value="UniProtKB-UniRule"/>
</dbReference>
<evidence type="ECO:0000256" key="10">
    <source>
        <dbReference type="ARBA" id="ARBA00022723"/>
    </source>
</evidence>
<dbReference type="GO" id="GO:0003866">
    <property type="term" value="F:3-phosphoshikimate 1-carboxyvinyltransferase activity"/>
    <property type="evidence" value="ECO:0007669"/>
    <property type="project" value="UniProtKB-UniRule"/>
</dbReference>
<comment type="catalytic activity">
    <reaction evidence="21 23 24">
        <text>shikimate + ATP = 3-phosphoshikimate + ADP + H(+)</text>
        <dbReference type="Rhea" id="RHEA:13121"/>
        <dbReference type="ChEBI" id="CHEBI:15378"/>
        <dbReference type="ChEBI" id="CHEBI:30616"/>
        <dbReference type="ChEBI" id="CHEBI:36208"/>
        <dbReference type="ChEBI" id="CHEBI:145989"/>
        <dbReference type="ChEBI" id="CHEBI:456216"/>
        <dbReference type="EC" id="2.7.1.71"/>
    </reaction>
</comment>
<dbReference type="GO" id="GO:0046872">
    <property type="term" value="F:metal ion binding"/>
    <property type="evidence" value="ECO:0007669"/>
    <property type="project" value="UniProtKB-UniRule"/>
</dbReference>
<keyword evidence="10 23" id="KW-0479">Metal-binding</keyword>
<dbReference type="CDD" id="cd00502">
    <property type="entry name" value="DHQase_I"/>
    <property type="match status" value="1"/>
</dbReference>
<comment type="cofactor">
    <cofactor evidence="23 24">
        <name>Zn(2+)</name>
        <dbReference type="ChEBI" id="CHEBI:29105"/>
    </cofactor>
    <text evidence="23 24">Binds 2 Zn(2+) ions per subunit.</text>
</comment>
<evidence type="ECO:0000256" key="17">
    <source>
        <dbReference type="ARBA" id="ARBA00023141"/>
    </source>
</evidence>
<comment type="pathway">
    <text evidence="23 24">Metabolic intermediate biosynthesis; chorismate biosynthesis; chorismate from D-erythrose 4-phosphate and phosphoenolpyruvate: step 2/7.</text>
</comment>
<dbReference type="PROSITE" id="PS01128">
    <property type="entry name" value="SHIKIMATE_KINASE"/>
    <property type="match status" value="1"/>
</dbReference>
<keyword evidence="16 23" id="KW-0560">Oxidoreductase</keyword>
<feature type="binding site" evidence="23">
    <location>
        <position position="300"/>
    </location>
    <ligand>
        <name>7-phospho-2-dehydro-3-deoxy-D-arabino-heptonate</name>
        <dbReference type="ChEBI" id="CHEBI:58394"/>
    </ligand>
</feature>
<dbReference type="EC" id="2.5.1.19" evidence="23"/>
<evidence type="ECO:0000256" key="20">
    <source>
        <dbReference type="ARBA" id="ARBA00044633"/>
    </source>
</evidence>
<feature type="binding site" evidence="23">
    <location>
        <begin position="90"/>
        <end position="93"/>
    </location>
    <ligand>
        <name>NAD(+)</name>
        <dbReference type="ChEBI" id="CHEBI:57540"/>
    </ligand>
</feature>
<dbReference type="InterPro" id="IPR013708">
    <property type="entry name" value="Shikimate_DH-bd_N"/>
</dbReference>
<feature type="binding site" evidence="23">
    <location>
        <position position="153"/>
    </location>
    <ligand>
        <name>7-phospho-2-dehydro-3-deoxy-D-arabino-heptonate</name>
        <dbReference type="ChEBI" id="CHEBI:58394"/>
    </ligand>
</feature>
<evidence type="ECO:0000256" key="12">
    <source>
        <dbReference type="ARBA" id="ARBA00022777"/>
    </source>
</evidence>
<dbReference type="InterPro" id="IPR023193">
    <property type="entry name" value="EPSP_synthase_CS"/>
</dbReference>
<dbReference type="CDD" id="cd08195">
    <property type="entry name" value="DHQS"/>
    <property type="match status" value="1"/>
</dbReference>
<feature type="binding site" evidence="23">
    <location>
        <begin position="146"/>
        <end position="147"/>
    </location>
    <ligand>
        <name>NAD(+)</name>
        <dbReference type="ChEBI" id="CHEBI:57540"/>
    </ligand>
</feature>
<feature type="domain" description="Quinate/shikimate 5-dehydrogenase/glutamyl-tRNA reductase" evidence="26">
    <location>
        <begin position="1457"/>
        <end position="1528"/>
    </location>
</feature>
<dbReference type="Gene3D" id="3.40.50.10860">
    <property type="entry name" value="Leucine Dehydrogenase, chain A, domain 1"/>
    <property type="match status" value="1"/>
</dbReference>
<dbReference type="InterPro" id="IPR056179">
    <property type="entry name" value="DHQS_C"/>
</dbReference>
<dbReference type="GO" id="GO:0005737">
    <property type="term" value="C:cytoplasm"/>
    <property type="evidence" value="ECO:0007669"/>
    <property type="project" value="UniProtKB-SubCell"/>
</dbReference>
<keyword evidence="9 23" id="KW-0808">Transferase</keyword>
<protein>
    <recommendedName>
        <fullName evidence="23">Pentafunctional AROM polypeptide</fullName>
    </recommendedName>
    <domain>
        <recommendedName>
            <fullName evidence="23">3-dehydroquinate synthase</fullName>
            <shortName evidence="23">DHQS</shortName>
            <ecNumber evidence="23">4.2.3.4</ecNumber>
        </recommendedName>
    </domain>
    <domain>
        <recommendedName>
            <fullName evidence="23">3-phosphoshikimate 1-carboxyvinyltransferase</fullName>
            <ecNumber evidence="23">2.5.1.19</ecNumber>
        </recommendedName>
        <alternativeName>
            <fullName evidence="23">5-enolpyruvylshikimate-3-phosphate synthase</fullName>
            <shortName evidence="23">EPSP synthase</shortName>
            <shortName evidence="23">EPSPS</shortName>
        </alternativeName>
    </domain>
    <domain>
        <recommendedName>
            <fullName evidence="23">Shikimate kinase</fullName>
            <shortName evidence="23">SK</shortName>
            <ecNumber evidence="23">2.7.1.71</ecNumber>
        </recommendedName>
    </domain>
    <domain>
        <recommendedName>
            <fullName evidence="23">3-dehydroquinate dehydratase</fullName>
            <shortName evidence="23">3-dehydroquinase</shortName>
            <ecNumber evidence="23">4.2.1.10</ecNumber>
        </recommendedName>
    </domain>
    <domain>
        <recommendedName>
            <fullName evidence="23">Shikimate dehydrogenase</fullName>
            <ecNumber evidence="23">1.1.1.25</ecNumber>
        </recommendedName>
    </domain>
</protein>
<feature type="active site" description="Proton acceptor; for 3-dehydroquinate dehydratase activity" evidence="23">
    <location>
        <position position="1223"/>
    </location>
</feature>
<comment type="similarity">
    <text evidence="23">In the N-terminal section; belongs to the sugar phosphate cyclases superfamily. Dehydroquinate synthase family.</text>
</comment>
<evidence type="ECO:0000256" key="14">
    <source>
        <dbReference type="ARBA" id="ARBA00022840"/>
    </source>
</evidence>
<keyword evidence="14 23" id="KW-0067">ATP-binding</keyword>
<feature type="binding site" evidence="23">
    <location>
        <begin position="186"/>
        <end position="189"/>
    </location>
    <ligand>
        <name>NAD(+)</name>
        <dbReference type="ChEBI" id="CHEBI:57540"/>
    </ligand>
</feature>
<dbReference type="InterPro" id="IPR001381">
    <property type="entry name" value="DHquinase_I"/>
</dbReference>
<feature type="binding site" evidence="23">
    <location>
        <position position="300"/>
    </location>
    <ligand>
        <name>Zn(2+)</name>
        <dbReference type="ChEBI" id="CHEBI:29105"/>
        <note>catalytic</note>
    </ligand>
</feature>
<evidence type="ECO:0000256" key="7">
    <source>
        <dbReference type="ARBA" id="ARBA00022490"/>
    </source>
</evidence>
<evidence type="ECO:0000256" key="16">
    <source>
        <dbReference type="ARBA" id="ARBA00023002"/>
    </source>
</evidence>
<feature type="binding site" evidence="23">
    <location>
        <position position="137"/>
    </location>
    <ligand>
        <name>7-phospho-2-dehydro-3-deoxy-D-arabino-heptonate</name>
        <dbReference type="ChEBI" id="CHEBI:58394"/>
    </ligand>
</feature>
<keyword evidence="13 23" id="KW-0862">Zinc</keyword>
<name>A0A0F7SV77_PHARH</name>
<dbReference type="InterPro" id="IPR023000">
    <property type="entry name" value="Shikimate_kinase_CS"/>
</dbReference>
<dbReference type="Pfam" id="PF08501">
    <property type="entry name" value="Shikimate_dh_N"/>
    <property type="match status" value="1"/>
</dbReference>
<dbReference type="CDD" id="cd01065">
    <property type="entry name" value="NAD_bind_Shikimate_DH"/>
    <property type="match status" value="1"/>
</dbReference>
<comment type="similarity">
    <text evidence="4">In the 2nd section; belongs to the type-I 3-dehydroquinase family.</text>
</comment>
<feature type="domain" description="3-dehydroquinate synthase C-terminal" evidence="29">
    <location>
        <begin position="198"/>
        <end position="371"/>
    </location>
</feature>
<evidence type="ECO:0000256" key="13">
    <source>
        <dbReference type="ARBA" id="ARBA00022833"/>
    </source>
</evidence>
<evidence type="ECO:0000256" key="6">
    <source>
        <dbReference type="ARBA" id="ARBA00009948"/>
    </source>
</evidence>
<organism evidence="30">
    <name type="scientific">Phaffia rhodozyma</name>
    <name type="common">Yeast</name>
    <name type="synonym">Xanthophyllomyces dendrorhous</name>
    <dbReference type="NCBI Taxonomy" id="264483"/>
    <lineage>
        <taxon>Eukaryota</taxon>
        <taxon>Fungi</taxon>
        <taxon>Dikarya</taxon>
        <taxon>Basidiomycota</taxon>
        <taxon>Agaricomycotina</taxon>
        <taxon>Tremellomycetes</taxon>
        <taxon>Cystofilobasidiales</taxon>
        <taxon>Mrakiaceae</taxon>
        <taxon>Phaffia</taxon>
    </lineage>
</organism>
<dbReference type="GO" id="GO:0003856">
    <property type="term" value="F:3-dehydroquinate synthase activity"/>
    <property type="evidence" value="ECO:0007669"/>
    <property type="project" value="UniProtKB-UniRule"/>
</dbReference>
<comment type="subunit">
    <text evidence="23 24">Homodimer.</text>
</comment>
<dbReference type="EC" id="2.7.1.71" evidence="23"/>
<feature type="binding site" evidence="23">
    <location>
        <position position="263"/>
    </location>
    <ligand>
        <name>7-phospho-2-dehydro-3-deoxy-D-arabino-heptonate</name>
        <dbReference type="ChEBI" id="CHEBI:58394"/>
    </ligand>
</feature>
<dbReference type="UniPathway" id="UPA00053">
    <property type="reaction ID" value="UER00085"/>
</dbReference>
<feature type="region of interest" description="Shikimate dehydrogenase" evidence="23">
    <location>
        <begin position="1333"/>
        <end position="1623"/>
    </location>
</feature>
<feature type="binding site" evidence="23">
    <location>
        <position position="284"/>
    </location>
    <ligand>
        <name>7-phospho-2-dehydro-3-deoxy-D-arabino-heptonate</name>
        <dbReference type="ChEBI" id="CHEBI:58394"/>
    </ligand>
</feature>
<comment type="pathway">
    <text evidence="2 23 24">Metabolic intermediate biosynthesis; chorismate biosynthesis; chorismate from D-erythrose 4-phosphate and phosphoenolpyruvate: step 6/7.</text>
</comment>
<dbReference type="SUPFAM" id="SSF56796">
    <property type="entry name" value="Dehydroquinate synthase-like"/>
    <property type="match status" value="1"/>
</dbReference>
<feature type="binding site" evidence="23">
    <location>
        <position position="201"/>
    </location>
    <ligand>
        <name>Zn(2+)</name>
        <dbReference type="ChEBI" id="CHEBI:29105"/>
        <note>catalytic</note>
    </ligand>
</feature>
<feature type="binding site" evidence="23">
    <location>
        <position position="159"/>
    </location>
    <ligand>
        <name>7-phospho-2-dehydro-3-deoxy-D-arabino-heptonate</name>
        <dbReference type="ChEBI" id="CHEBI:58394"/>
    </ligand>
</feature>
<comment type="similarity">
    <text evidence="23 24">In the 2nd section; belongs to the EPSP synthase family.</text>
</comment>
<dbReference type="InterPro" id="IPR000623">
    <property type="entry name" value="Shikimate_kinase/TSH1"/>
</dbReference>
<comment type="similarity">
    <text evidence="24">In the N-terminal section; belongs to the dehydroquinate synthase family.</text>
</comment>
<evidence type="ECO:0000256" key="1">
    <source>
        <dbReference type="ARBA" id="ARBA00004496"/>
    </source>
</evidence>
<dbReference type="HAMAP" id="MF_00109">
    <property type="entry name" value="Shikimate_kinase"/>
    <property type="match status" value="1"/>
</dbReference>
<dbReference type="GO" id="GO:0008652">
    <property type="term" value="P:amino acid biosynthetic process"/>
    <property type="evidence" value="ECO:0007669"/>
    <property type="project" value="UniProtKB-KW"/>
</dbReference>
<dbReference type="SUPFAM" id="SSF53223">
    <property type="entry name" value="Aminoacid dehydrogenase-like, N-terminal domain"/>
    <property type="match status" value="1"/>
</dbReference>
<feature type="active site" description="For EPSP synthase activity" evidence="23">
    <location>
        <position position="847"/>
    </location>
</feature>
<dbReference type="Gene3D" id="3.40.50.720">
    <property type="entry name" value="NAD(P)-binding Rossmann-like Domain"/>
    <property type="match status" value="1"/>
</dbReference>
<dbReference type="Gene3D" id="3.40.50.1970">
    <property type="match status" value="1"/>
</dbReference>
<evidence type="ECO:0000256" key="19">
    <source>
        <dbReference type="ARBA" id="ARBA00023268"/>
    </source>
</evidence>
<evidence type="ECO:0000259" key="27">
    <source>
        <dbReference type="Pfam" id="PF01761"/>
    </source>
</evidence>
<dbReference type="Pfam" id="PF01202">
    <property type="entry name" value="SKI"/>
    <property type="match status" value="1"/>
</dbReference>
<dbReference type="InterPro" id="IPR031322">
    <property type="entry name" value="Shikimate/glucono_kinase"/>
</dbReference>
<evidence type="ECO:0000256" key="23">
    <source>
        <dbReference type="HAMAP-Rule" id="MF_03143"/>
    </source>
</evidence>
<dbReference type="EC" id="4.2.3.4" evidence="23"/>
<evidence type="ECO:0000256" key="11">
    <source>
        <dbReference type="ARBA" id="ARBA00022741"/>
    </source>
</evidence>
<reference evidence="30" key="1">
    <citation type="submission" date="2014-08" db="EMBL/GenBank/DDBJ databases">
        <authorList>
            <person name="Sharma Rahul"/>
            <person name="Thines Marco"/>
        </authorList>
    </citation>
    <scope>NUCLEOTIDE SEQUENCE</scope>
</reference>
<comment type="caution">
    <text evidence="23">Lacks conserved residue(s) required for the propagation of feature annotation.</text>
</comment>
<evidence type="ECO:0000259" key="29">
    <source>
        <dbReference type="Pfam" id="PF24621"/>
    </source>
</evidence>
<dbReference type="PIRSF" id="PIRSF000514">
    <property type="entry name" value="Pentafunct_AroM"/>
    <property type="match status" value="1"/>
</dbReference>
<keyword evidence="15 23" id="KW-0521">NADP</keyword>
<dbReference type="HAMAP" id="MF_00210">
    <property type="entry name" value="EPSP_synth"/>
    <property type="match status" value="1"/>
</dbReference>
<dbReference type="FunFam" id="3.40.50.300:FF:001256">
    <property type="entry name" value="Pentafunctional AROM polypeptide"/>
    <property type="match status" value="1"/>
</dbReference>
<feature type="binding site" evidence="23">
    <location>
        <position position="197"/>
    </location>
    <ligand>
        <name>NAD(+)</name>
        <dbReference type="ChEBI" id="CHEBI:57540"/>
    </ligand>
</feature>
<comment type="function">
    <text evidence="22 23 24">The AROM polypeptide catalyzes 5 consecutive enzymatic reactions in prechorismate polyaromatic amino acid biosynthesis.</text>
</comment>
<dbReference type="NCBIfam" id="TIGR01809">
    <property type="entry name" value="Shik-DH-AROM"/>
    <property type="match status" value="1"/>
</dbReference>
<dbReference type="HAMAP" id="MF_03143">
    <property type="entry name" value="Pentafunct_AroM"/>
    <property type="match status" value="1"/>
</dbReference>
<keyword evidence="7 23" id="KW-0963">Cytoplasm</keyword>
<keyword evidence="19 23" id="KW-0511">Multifunctional enzyme</keyword>
<evidence type="ECO:0000259" key="26">
    <source>
        <dbReference type="Pfam" id="PF01488"/>
    </source>
</evidence>
<dbReference type="GO" id="GO:0009073">
    <property type="term" value="P:aromatic amino acid family biosynthetic process"/>
    <property type="evidence" value="ECO:0007669"/>
    <property type="project" value="UniProtKB-UniRule"/>
</dbReference>
<feature type="region of interest" description="3-dehydroquinate synthase" evidence="23">
    <location>
        <begin position="1"/>
        <end position="397"/>
    </location>
</feature>
<evidence type="ECO:0000256" key="24">
    <source>
        <dbReference type="PIRNR" id="PIRNR000514"/>
    </source>
</evidence>
<dbReference type="Pfam" id="PF00275">
    <property type="entry name" value="EPSP_synthase"/>
    <property type="match status" value="1"/>
</dbReference>
<dbReference type="GO" id="GO:0004764">
    <property type="term" value="F:shikimate 3-dehydrogenase (NADP+) activity"/>
    <property type="evidence" value="ECO:0007669"/>
    <property type="project" value="UniProtKB-UniRule"/>
</dbReference>
<comment type="catalytic activity">
    <reaction evidence="20">
        <text>3-phosphoshikimate + phosphoenolpyruvate = 5-O-(1-carboxyvinyl)-3-phosphoshikimate + phosphate</text>
        <dbReference type="Rhea" id="RHEA:21256"/>
        <dbReference type="ChEBI" id="CHEBI:43474"/>
        <dbReference type="ChEBI" id="CHEBI:57701"/>
        <dbReference type="ChEBI" id="CHEBI:58702"/>
        <dbReference type="ChEBI" id="CHEBI:145989"/>
        <dbReference type="EC" id="2.5.1.19"/>
    </reaction>
    <physiologicalReaction direction="left-to-right" evidence="20">
        <dbReference type="Rhea" id="RHEA:21257"/>
    </physiologicalReaction>
</comment>
<dbReference type="InterPro" id="IPR030960">
    <property type="entry name" value="DHQS/DOIS_N"/>
</dbReference>
<dbReference type="FunFam" id="3.20.20.70:FF:000135">
    <property type="entry name" value="Pentafunctional AROM polypeptide"/>
    <property type="match status" value="1"/>
</dbReference>
<dbReference type="InterPro" id="IPR018508">
    <property type="entry name" value="3-dehydroquinate_DH_AS"/>
</dbReference>
<feature type="binding site" evidence="23">
    <location>
        <begin position="121"/>
        <end position="123"/>
    </location>
    <ligand>
        <name>NAD(+)</name>
        <dbReference type="ChEBI" id="CHEBI:57540"/>
    </ligand>
</feature>
<feature type="binding site" evidence="23">
    <location>
        <begin position="52"/>
        <end position="54"/>
    </location>
    <ligand>
        <name>NAD(+)</name>
        <dbReference type="ChEBI" id="CHEBI:57540"/>
    </ligand>
</feature>
<feature type="domain" description="Enolpyruvate transferase" evidence="25">
    <location>
        <begin position="421"/>
        <end position="859"/>
    </location>
</feature>
<dbReference type="InterPro" id="IPR013792">
    <property type="entry name" value="RNA3'P_cycl/enolpyr_Trfase_a/b"/>
</dbReference>
<feature type="binding site" evidence="23">
    <location>
        <position position="284"/>
    </location>
    <ligand>
        <name>Zn(2+)</name>
        <dbReference type="ChEBI" id="CHEBI:29105"/>
        <note>catalytic</note>
    </ligand>
</feature>
<dbReference type="InterPro" id="IPR013785">
    <property type="entry name" value="Aldolase_TIM"/>
</dbReference>
<evidence type="ECO:0000256" key="21">
    <source>
        <dbReference type="ARBA" id="ARBA00048567"/>
    </source>
</evidence>
<comment type="similarity">
    <text evidence="6">Belongs to the EPSP synthase family.</text>
</comment>
<evidence type="ECO:0000256" key="22">
    <source>
        <dbReference type="ARBA" id="ARBA00054455"/>
    </source>
</evidence>
<feature type="binding site" evidence="23">
    <location>
        <position position="369"/>
    </location>
    <ligand>
        <name>7-phospho-2-dehydro-3-deoxy-D-arabino-heptonate</name>
        <dbReference type="ChEBI" id="CHEBI:58394"/>
    </ligand>
</feature>
<keyword evidence="11 23" id="KW-0547">Nucleotide-binding</keyword>
<evidence type="ECO:0000259" key="28">
    <source>
        <dbReference type="Pfam" id="PF08501"/>
    </source>
</evidence>
<feature type="binding site" evidence="23">
    <location>
        <position position="169"/>
    </location>
    <ligand>
        <name>7-phospho-2-dehydro-3-deoxy-D-arabino-heptonate</name>
        <dbReference type="ChEBI" id="CHEBI:58394"/>
    </ligand>
</feature>
<dbReference type="GO" id="GO:0004765">
    <property type="term" value="F:shikimate kinase activity"/>
    <property type="evidence" value="ECO:0007669"/>
    <property type="project" value="UniProtKB-UniRule"/>
</dbReference>
<comment type="catalytic activity">
    <reaction evidence="23 24">
        <text>shikimate + NADP(+) = 3-dehydroshikimate + NADPH + H(+)</text>
        <dbReference type="Rhea" id="RHEA:17737"/>
        <dbReference type="ChEBI" id="CHEBI:15378"/>
        <dbReference type="ChEBI" id="CHEBI:16630"/>
        <dbReference type="ChEBI" id="CHEBI:36208"/>
        <dbReference type="ChEBI" id="CHEBI:57783"/>
        <dbReference type="ChEBI" id="CHEBI:58349"/>
        <dbReference type="EC" id="1.1.1.25"/>
    </reaction>
</comment>
<dbReference type="Gene3D" id="1.20.1090.10">
    <property type="entry name" value="Dehydroquinate synthase-like - alpha domain"/>
    <property type="match status" value="1"/>
</dbReference>
<evidence type="ECO:0000256" key="15">
    <source>
        <dbReference type="ARBA" id="ARBA00022857"/>
    </source>
</evidence>
<evidence type="ECO:0000256" key="9">
    <source>
        <dbReference type="ARBA" id="ARBA00022679"/>
    </source>
</evidence>
<evidence type="ECO:0000259" key="25">
    <source>
        <dbReference type="Pfam" id="PF00275"/>
    </source>
</evidence>
<dbReference type="FunFam" id="1.20.1090.10:FF:000007">
    <property type="entry name" value="Pentafunctional AROM polypeptide"/>
    <property type="match status" value="1"/>
</dbReference>
<accession>A0A0F7SV77</accession>
<comment type="pathway">
    <text evidence="3 23 24">Metabolic intermediate biosynthesis; chorismate biosynthesis; chorismate from D-erythrose 4-phosphate and phosphoenolpyruvate: step 5/7.</text>
</comment>
<dbReference type="EC" id="1.1.1.25" evidence="23"/>
<dbReference type="InterPro" id="IPR008289">
    <property type="entry name" value="Pentafunct_AroM"/>
</dbReference>
<feature type="binding site" evidence="23">
    <location>
        <position position="126"/>
    </location>
    <ligand>
        <name>NAD(+)</name>
        <dbReference type="ChEBI" id="CHEBI:57540"/>
    </ligand>
</feature>
<dbReference type="NCBIfam" id="TIGR01093">
    <property type="entry name" value="aroD"/>
    <property type="match status" value="1"/>
</dbReference>
<evidence type="ECO:0000256" key="2">
    <source>
        <dbReference type="ARBA" id="ARBA00004811"/>
    </source>
</evidence>
<feature type="binding site" evidence="23">
    <location>
        <begin position="201"/>
        <end position="204"/>
    </location>
    <ligand>
        <name>7-phospho-2-dehydro-3-deoxy-D-arabino-heptonate</name>
        <dbReference type="ChEBI" id="CHEBI:58394"/>
    </ligand>
</feature>
<dbReference type="Pfam" id="PF01488">
    <property type="entry name" value="Shikimate_DH"/>
    <property type="match status" value="1"/>
</dbReference>
<comment type="similarity">
    <text evidence="23 24">In the C-terminal section; belongs to the shikimate dehydrogenase family.</text>
</comment>
<feature type="binding site" evidence="23">
    <location>
        <begin position="901"/>
        <end position="908"/>
    </location>
    <ligand>
        <name>ATP</name>
        <dbReference type="ChEBI" id="CHEBI:30616"/>
    </ligand>
</feature>
<proteinExistence type="inferred from homology"/>
<keyword evidence="8 23" id="KW-0028">Amino-acid biosynthesis</keyword>
<comment type="catalytic activity">
    <reaction evidence="23 24">
        <text>7-phospho-2-dehydro-3-deoxy-D-arabino-heptonate = 3-dehydroquinate + phosphate</text>
        <dbReference type="Rhea" id="RHEA:21968"/>
        <dbReference type="ChEBI" id="CHEBI:32364"/>
        <dbReference type="ChEBI" id="CHEBI:43474"/>
        <dbReference type="ChEBI" id="CHEBI:58394"/>
        <dbReference type="EC" id="4.2.3.4"/>
    </reaction>
</comment>
<dbReference type="InterPro" id="IPR006151">
    <property type="entry name" value="Shikm_DH/Glu-tRNA_Rdtase"/>
</dbReference>
<dbReference type="CDD" id="cd01556">
    <property type="entry name" value="EPSP_synthase"/>
    <property type="match status" value="1"/>
</dbReference>
<evidence type="ECO:0000256" key="4">
    <source>
        <dbReference type="ARBA" id="ARBA00006477"/>
    </source>
</evidence>
<feature type="active site" description="Proton acceptor; for 3-dehydroquinate synthase activity" evidence="23">
    <location>
        <position position="273"/>
    </location>
</feature>
<comment type="catalytic activity">
    <reaction evidence="23 24">
        <text>3-dehydroquinate = 3-dehydroshikimate + H2O</text>
        <dbReference type="Rhea" id="RHEA:21096"/>
        <dbReference type="ChEBI" id="CHEBI:15377"/>
        <dbReference type="ChEBI" id="CHEBI:16630"/>
        <dbReference type="ChEBI" id="CHEBI:32364"/>
        <dbReference type="EC" id="4.2.1.10"/>
    </reaction>
</comment>
<sequence length="1623" mass="175088">MSNASSTNDQVDILKVSILGKESIHCGFHLTPHLVRTVLSELPSSAYAIITDTNVGSLYLPALVSELEAGIAASSKPDTRVINYQVDPGEEAKSVTVWDDLHQWLQSEKCTRDTVILALGGGVVGDLAGFVASTAMRGVRFCQIPTTLLAMVDSAVGGKTAIDTIHGKNLVGAFWQPEFIFIDLAYLETLPSREFSNGMAEVVKTAAIWKEDDFASLESRAAEITSAISSGSTTSTFAGRTVASRSEAQKLLLTVVSGSIGVKAEIVTLDERETGLRNLVNFGHTIGHAIEAVLTPKILHGECVAIGIILEAEVARQLGTLSQVAVGRLKRALKAYNLPVSVTDPRISSLPEAKGLTVDRLLDIMRIDKKNSGSHKKIVLLSRIGKTFEEKATVVADEVIRKTLSDTVRVIGGVPHSPIKMTTPGSKSISNRALVLAALANGTCRLRNLLHSDDTAVMMSSLVDLQGAKFSWEDGGETLVVEGGGGFLRSPPTGKELYIGNAGTAARFLTSVCALVQSPAESNEKTTTILTGNSYMKVRPIAPLVTALTANGTDISYVEGQGFLPLAIKSDGFNGGKIQLAASISSQYVSSILLCAPYASEPVVLELTGGQVISQPYIDMTISMMKTFGINVTRDVDADGTPLNVYRIPQGAYVNPANYSVESDASSATYPLAIAAITGTTCTVANIGSSSLQGDAGFAKNVLEPMGCKVVQTEDETTVTGPPVGQLKALGEIDMETMTDAFLTASVLAAVALGPARDEKGGNMTRIYGIANQRVKECNRIKGMRDQLKKFGVETDEFDDGIIIYGTTIEALESKVKIHCYDDHRVAMAFSVLACVASGTIIEERRCVEKTWPNWWDDLENKIGIKVLGLGNGQAEASTSAVTHVSPTVSFESDASIFIIGMRGAGKTWVGEVAAKALGWDLVDADVFFAQEVGQSVSDYVANEGWAAFREQETRCLNILMEKHSKGHIISLGGGVVETPEARKALQNYATTIGPVVYVIRPVEEIMAFLENCGRPAYGEADIDVWKRRTLWFAECSTFQYFNHTHLQHRPVPTSYPSVNTQTDRSEISRFFNFVVGRNYNRPESLLPPKRTTFLSLTFPELTPALPFIEDISVGVDAIELRVDLLSDDHQTVTSPKLPSEDYVSLQLAGLRQRTNLPIVFSVRTHSQGGMFPDDAEREYFELLELAVRSGCEYIDLEIGWSDKSLQAFVEKKGASQIIASHHDASGKMKWDGSDVKSRYSRAAKYGDITKLVGFANTMEDNFALRAFAAKVASKSDKPLLAINMGQAGQLSRVLNTVFSPVTHPLLPVRAAPGQLSFAQIQQTLHLIGSISPKEFFLFGSPIAHSMSPTLHNTCFEALGLPHHYGLHETEVVDDKLKTIINSANFGGANVTIPLKLDVMPLLDTISEHAKIVGAVNTIVPITRADGTRELRGENTDWLAIRDLCSSKLPIQSRISKSTTSLVIGAGGTCRAAVYALYQLGLQTIYLFNRTKENAQKIKESFPEEYNIVIIDSLASFPGEAPSIIIGTIPGQSTTLVEGASSLIHLPASLLSAKEGGVVVDMAYKPFPTPLLKLAQETEGWNVVPGVSALLVQGCYAFEMWTGLKAPQIVAEKVVWTKYSADN</sequence>
<dbReference type="EC" id="4.2.1.10" evidence="23"/>
<evidence type="ECO:0000256" key="8">
    <source>
        <dbReference type="ARBA" id="ARBA00022605"/>
    </source>
</evidence>
<feature type="domain" description="Shikimate dehydrogenase substrate binding N-terminal" evidence="28">
    <location>
        <begin position="1338"/>
        <end position="1419"/>
    </location>
</feature>